<gene>
    <name evidence="2" type="primary">rfbG</name>
    <name evidence="2" type="ORF">CWS72_02265</name>
</gene>
<protein>
    <submittedName>
        <fullName evidence="2">CDP-glucose 4,6-dehydratase</fullName>
    </submittedName>
</protein>
<dbReference type="CDD" id="cd05252">
    <property type="entry name" value="CDP_GD_SDR_e"/>
    <property type="match status" value="1"/>
</dbReference>
<dbReference type="Proteomes" id="UP000233293">
    <property type="component" value="Unassembled WGS sequence"/>
</dbReference>
<dbReference type="PANTHER" id="PTHR43245">
    <property type="entry name" value="BIFUNCTIONAL POLYMYXIN RESISTANCE PROTEIN ARNA"/>
    <property type="match status" value="1"/>
</dbReference>
<sequence>MISREFWRGKRVFLTGHTGFKGSWLSLWLTSLGAQVSGYALAPPTNPSLFELARVDGLVDHHVGDIRDLPFLQAVLRQANPDIVIHLAAQPLVRLSYAQPVDTYAINVMGTVNLLEAVRNCGGIRAVICVTSDKCYENREWDWGYRENDSMGGSDPYSGSKGCAELVTASYRASFFPSDRHAEHGVAVASARAGNVIGGGDWAADRLVPDLMRALIARQRPLLRNPHSVRPWQHVLDPLAGYLILAQHLFPEGGGAFAEGWNFGPSEDDAWPVNRLTDRLCALWGGDCSWDASGSPQLREAGTLRLDCAKARHRLGWGPTWRLSDALAEVVAFNKALLDEADMREVAFKHIALFESGQTCAEEVLSLA</sequence>
<dbReference type="AlphaFoldDB" id="A0A2N3Q015"/>
<dbReference type="Pfam" id="PF16363">
    <property type="entry name" value="GDP_Man_Dehyd"/>
    <property type="match status" value="1"/>
</dbReference>
<dbReference type="PANTHER" id="PTHR43245:SF10">
    <property type="entry name" value="SUGAR DEHYDRATASE_EPIMERASE YFNG-RELATED"/>
    <property type="match status" value="1"/>
</dbReference>
<proteinExistence type="predicted"/>
<dbReference type="InterPro" id="IPR036291">
    <property type="entry name" value="NAD(P)-bd_dom_sf"/>
</dbReference>
<evidence type="ECO:0000313" key="2">
    <source>
        <dbReference type="EMBL" id="PKU25989.1"/>
    </source>
</evidence>
<dbReference type="SUPFAM" id="SSF51735">
    <property type="entry name" value="NAD(P)-binding Rossmann-fold domains"/>
    <property type="match status" value="1"/>
</dbReference>
<dbReference type="OrthoDB" id="9801785at2"/>
<feature type="domain" description="NAD(P)-binding" evidence="1">
    <location>
        <begin position="14"/>
        <end position="245"/>
    </location>
</feature>
<dbReference type="NCBIfam" id="TIGR02622">
    <property type="entry name" value="CDP_4_6_dhtase"/>
    <property type="match status" value="1"/>
</dbReference>
<dbReference type="EMBL" id="PIUM01000002">
    <property type="protein sequence ID" value="PKU25989.1"/>
    <property type="molecule type" value="Genomic_DNA"/>
</dbReference>
<reference evidence="3" key="1">
    <citation type="submission" date="2017-12" db="EMBL/GenBank/DDBJ databases">
        <title>Draft genome sequence of Telmatospirillum siberiense 26-4b1T, an acidotolerant peatland alphaproteobacterium potentially involved in sulfur cycling.</title>
        <authorList>
            <person name="Hausmann B."/>
            <person name="Pjevac P."/>
            <person name="Schreck K."/>
            <person name="Herbold C.W."/>
            <person name="Daims H."/>
            <person name="Wagner M."/>
            <person name="Pester M."/>
            <person name="Loy A."/>
        </authorList>
    </citation>
    <scope>NUCLEOTIDE SEQUENCE [LARGE SCALE GENOMIC DNA]</scope>
    <source>
        <strain evidence="3">26-4b1</strain>
    </source>
</reference>
<dbReference type="Gene3D" id="3.40.50.720">
    <property type="entry name" value="NAD(P)-binding Rossmann-like Domain"/>
    <property type="match status" value="1"/>
</dbReference>
<dbReference type="Gene3D" id="3.90.25.10">
    <property type="entry name" value="UDP-galactose 4-epimerase, domain 1"/>
    <property type="match status" value="1"/>
</dbReference>
<dbReference type="RefSeq" id="WP_101248951.1">
    <property type="nucleotide sequence ID" value="NZ_PIUM01000002.1"/>
</dbReference>
<dbReference type="InterPro" id="IPR050177">
    <property type="entry name" value="Lipid_A_modif_metabolic_enz"/>
</dbReference>
<accession>A0A2N3Q015</accession>
<dbReference type="InterPro" id="IPR016040">
    <property type="entry name" value="NAD(P)-bd_dom"/>
</dbReference>
<evidence type="ECO:0000259" key="1">
    <source>
        <dbReference type="Pfam" id="PF16363"/>
    </source>
</evidence>
<dbReference type="InterPro" id="IPR013445">
    <property type="entry name" value="CDP_4_6_deHydtase"/>
</dbReference>
<keyword evidence="3" id="KW-1185">Reference proteome</keyword>
<organism evidence="2 3">
    <name type="scientific">Telmatospirillum siberiense</name>
    <dbReference type="NCBI Taxonomy" id="382514"/>
    <lineage>
        <taxon>Bacteria</taxon>
        <taxon>Pseudomonadati</taxon>
        <taxon>Pseudomonadota</taxon>
        <taxon>Alphaproteobacteria</taxon>
        <taxon>Rhodospirillales</taxon>
        <taxon>Rhodospirillaceae</taxon>
        <taxon>Telmatospirillum</taxon>
    </lineage>
</organism>
<name>A0A2N3Q015_9PROT</name>
<evidence type="ECO:0000313" key="3">
    <source>
        <dbReference type="Proteomes" id="UP000233293"/>
    </source>
</evidence>
<comment type="caution">
    <text evidence="2">The sequence shown here is derived from an EMBL/GenBank/DDBJ whole genome shotgun (WGS) entry which is preliminary data.</text>
</comment>